<protein>
    <submittedName>
        <fullName evidence="2">Uncharacterized protein</fullName>
    </submittedName>
</protein>
<evidence type="ECO:0000313" key="3">
    <source>
        <dbReference type="Proteomes" id="UP001419268"/>
    </source>
</evidence>
<name>A0AAP0E823_9MAGN</name>
<proteinExistence type="predicted"/>
<organism evidence="2 3">
    <name type="scientific">Stephania cephalantha</name>
    <dbReference type="NCBI Taxonomy" id="152367"/>
    <lineage>
        <taxon>Eukaryota</taxon>
        <taxon>Viridiplantae</taxon>
        <taxon>Streptophyta</taxon>
        <taxon>Embryophyta</taxon>
        <taxon>Tracheophyta</taxon>
        <taxon>Spermatophyta</taxon>
        <taxon>Magnoliopsida</taxon>
        <taxon>Ranunculales</taxon>
        <taxon>Menispermaceae</taxon>
        <taxon>Menispermoideae</taxon>
        <taxon>Cissampelideae</taxon>
        <taxon>Stephania</taxon>
    </lineage>
</organism>
<feature type="compositionally biased region" description="Low complexity" evidence="1">
    <location>
        <begin position="193"/>
        <end position="217"/>
    </location>
</feature>
<keyword evidence="3" id="KW-1185">Reference proteome</keyword>
<evidence type="ECO:0000313" key="2">
    <source>
        <dbReference type="EMBL" id="KAK9088301.1"/>
    </source>
</evidence>
<evidence type="ECO:0000256" key="1">
    <source>
        <dbReference type="SAM" id="MobiDB-lite"/>
    </source>
</evidence>
<feature type="compositionally biased region" description="Low complexity" evidence="1">
    <location>
        <begin position="167"/>
        <end position="182"/>
    </location>
</feature>
<dbReference type="Proteomes" id="UP001419268">
    <property type="component" value="Unassembled WGS sequence"/>
</dbReference>
<dbReference type="AlphaFoldDB" id="A0AAP0E823"/>
<feature type="region of interest" description="Disordered" evidence="1">
    <location>
        <begin position="241"/>
        <end position="300"/>
    </location>
</feature>
<feature type="region of interest" description="Disordered" evidence="1">
    <location>
        <begin position="124"/>
        <end position="217"/>
    </location>
</feature>
<accession>A0AAP0E823</accession>
<reference evidence="2 3" key="1">
    <citation type="submission" date="2024-01" db="EMBL/GenBank/DDBJ databases">
        <title>Genome assemblies of Stephania.</title>
        <authorList>
            <person name="Yang L."/>
        </authorList>
    </citation>
    <scope>NUCLEOTIDE SEQUENCE [LARGE SCALE GENOMIC DNA]</scope>
    <source>
        <strain evidence="2">JXDWG</strain>
        <tissue evidence="2">Leaf</tissue>
    </source>
</reference>
<dbReference type="EMBL" id="JBBNAG010000012">
    <property type="protein sequence ID" value="KAK9088301.1"/>
    <property type="molecule type" value="Genomic_DNA"/>
</dbReference>
<comment type="caution">
    <text evidence="2">The sequence shown here is derived from an EMBL/GenBank/DDBJ whole genome shotgun (WGS) entry which is preliminary data.</text>
</comment>
<sequence>MDGVVADNAIALFTASNRVDAEHPPAQLSAASAAAARIHRRFHRLLALMRRRSLLLVGLCCRVAVEAAILLPQSAMARCWLFLFAIYCCCRPSRCRSVEQAADGEGEDRRLPLSSSATLLTHFRGSSAQTTARERRRGRGLQFRLTGGGSRCNGEPTRRPTRRGARARVAAARRGGAMTAATVSGTTGEGRRASVAPAAAADGQQQQRPGDGAAVGMMTSGGAAAAAARRPELRRGWLDDGAAPAAAPASGSSGAGERRQRRWRGSGDGGGSGNGVEQRRGGALPGRSIPDKTTMVDKAS</sequence>
<feature type="compositionally biased region" description="Low complexity" evidence="1">
    <location>
        <begin position="241"/>
        <end position="252"/>
    </location>
</feature>
<gene>
    <name evidence="2" type="ORF">Scep_027383</name>
</gene>